<dbReference type="RefSeq" id="WP_026850655.1">
    <property type="nucleotide sequence ID" value="NZ_CP011454.1"/>
</dbReference>
<dbReference type="eggNOG" id="COG0457">
    <property type="taxonomic scope" value="Bacteria"/>
</dbReference>
<keyword evidence="6" id="KW-1185">Reference proteome</keyword>
<feature type="repeat" description="TPR" evidence="3">
    <location>
        <begin position="43"/>
        <end position="76"/>
    </location>
</feature>
<protein>
    <recommendedName>
        <fullName evidence="7">Tetratricopeptide repeat protein</fullName>
    </recommendedName>
</protein>
<feature type="compositionally biased region" description="Low complexity" evidence="4">
    <location>
        <begin position="618"/>
        <end position="630"/>
    </location>
</feature>
<dbReference type="SMART" id="SM00028">
    <property type="entry name" value="TPR"/>
    <property type="match status" value="5"/>
</dbReference>
<keyword evidence="2 3" id="KW-0802">TPR repeat</keyword>
<dbReference type="KEGG" id="gph:GEMMAAP_10045"/>
<evidence type="ECO:0000256" key="4">
    <source>
        <dbReference type="SAM" id="MobiDB-lite"/>
    </source>
</evidence>
<dbReference type="Pfam" id="PF13432">
    <property type="entry name" value="TPR_16"/>
    <property type="match status" value="2"/>
</dbReference>
<dbReference type="EMBL" id="CP011454">
    <property type="protein sequence ID" value="AMW05074.1"/>
    <property type="molecule type" value="Genomic_DNA"/>
</dbReference>
<feature type="region of interest" description="Disordered" evidence="4">
    <location>
        <begin position="618"/>
        <end position="650"/>
    </location>
</feature>
<dbReference type="InterPro" id="IPR011990">
    <property type="entry name" value="TPR-like_helical_dom_sf"/>
</dbReference>
<evidence type="ECO:0000313" key="6">
    <source>
        <dbReference type="Proteomes" id="UP000076404"/>
    </source>
</evidence>
<name>A0A143BKW4_9BACT</name>
<evidence type="ECO:0000256" key="2">
    <source>
        <dbReference type="ARBA" id="ARBA00022803"/>
    </source>
</evidence>
<evidence type="ECO:0008006" key="7">
    <source>
        <dbReference type="Google" id="ProtNLM"/>
    </source>
</evidence>
<dbReference type="Proteomes" id="UP000076404">
    <property type="component" value="Chromosome"/>
</dbReference>
<gene>
    <name evidence="5" type="ORF">GEMMAAP_10045</name>
</gene>
<dbReference type="PROSITE" id="PS50005">
    <property type="entry name" value="TPR"/>
    <property type="match status" value="2"/>
</dbReference>
<dbReference type="STRING" id="1379270.GEMMAAP_10045"/>
<dbReference type="PANTHER" id="PTHR45586:SF1">
    <property type="entry name" value="LIPOPOLYSACCHARIDE ASSEMBLY PROTEIN B"/>
    <property type="match status" value="1"/>
</dbReference>
<organism evidence="5 6">
    <name type="scientific">Gemmatimonas phototrophica</name>
    <dbReference type="NCBI Taxonomy" id="1379270"/>
    <lineage>
        <taxon>Bacteria</taxon>
        <taxon>Pseudomonadati</taxon>
        <taxon>Gemmatimonadota</taxon>
        <taxon>Gemmatimonadia</taxon>
        <taxon>Gemmatimonadales</taxon>
        <taxon>Gemmatimonadaceae</taxon>
        <taxon>Gemmatimonas</taxon>
    </lineage>
</organism>
<evidence type="ECO:0000256" key="1">
    <source>
        <dbReference type="ARBA" id="ARBA00022737"/>
    </source>
</evidence>
<sequence>MSNAAKYRKKAAEFEQLKQIDRAIASYVKAIEESESAGEDVDVALYNKVGDLALRQGRVPDAITYYERAVEHYATSGLFNNAIALCNKILRNAPGRANVYFTLGRISARKGLRGDATRNFLEYATRMQQDGRIEEGIRALAEVLDLMPELNDVRTMVDDLAARSGIALPRRKTPLRSDRQPTPASNTVVRDQKSQDLVFLDVDYGEASRRTPARTAKIPTPVSQTVVPTASVITPLSAALIVTMEGLEPTVEPAPALADLAPVDVVDPVTPETGVELEPAAVDPTMADSSAMALPLELDAPVIDALSVQSEPWVEPLVEPLVEPFVDRAAPTPMANRAVPALEGLEANGEFADLEGTPVLEGFAPDEVLSPVLDVDPSLHATDVTWILPPDNEPDLPHLDDAVIEDYEDSANDQGVARAIYTETPAYVPAFVEDAEIDVHDLSIEPLEVESVPELDAAIAAGRELVELAEDAAKAEEIPVLPMVLTPIVPMPMLQSEIVAPAITSTEEEVEEEELVIDTAVVLTEVPPAAVLAHIDDVIDEVEEQLEPYRPPFRLDPHDFILPGELPPLLLDDAIVDAGLSVSTSSPAPDTDSAVADALSALRDTPLSVEAVATEPADAAAGAADRQAPASWPLASAAGRGSEEPVVGIDDTFDVDDDAAETIFDPEAVEDEDAGADEVPRRPVSVTPALPIAAVAEAATSVASSRRDALRAAVARLPKNWLLRRRLAEALFEAGERDAALAELETAQTGLVNDGEFVAASDIADELVHVSPDRVPYHQKRVELAVRSNDQQRLRLAYLDLADALVRMAEEGRARAVYARVLEIDPYDDRAREALGPAAPPPPPPAVAARPDDSFVDLADWLRDDDKPVDTRMRMREPAISGDEQADFDSLLRHFKEGVSRSLGEDDFESHYDLGVAYKEMGLLDDAIAEFQKALRSRAHRLPAYEALGQCFVEQGRFQVAATVLSRALHEPGLDDDQRVGVLYLLAYSCEALQRRDEARSYFQRVYATDINFRDVAARLAALEQASR</sequence>
<feature type="repeat" description="TPR" evidence="3">
    <location>
        <begin position="908"/>
        <end position="941"/>
    </location>
</feature>
<keyword evidence="1" id="KW-0677">Repeat</keyword>
<reference evidence="5 6" key="2">
    <citation type="journal article" date="2016" name="Environ. Microbiol. Rep.">
        <title>Metagenomic evidence for the presence of phototrophic Gemmatimonadetes bacteria in diverse environments.</title>
        <authorList>
            <person name="Zeng Y."/>
            <person name="Baumbach J."/>
            <person name="Barbosa E.G."/>
            <person name="Azevedo V."/>
            <person name="Zhang C."/>
            <person name="Koblizek M."/>
        </authorList>
    </citation>
    <scope>NUCLEOTIDE SEQUENCE [LARGE SCALE GENOMIC DNA]</scope>
    <source>
        <strain evidence="5 6">AP64</strain>
    </source>
</reference>
<evidence type="ECO:0000256" key="3">
    <source>
        <dbReference type="PROSITE-ProRule" id="PRU00339"/>
    </source>
</evidence>
<dbReference type="PANTHER" id="PTHR45586">
    <property type="entry name" value="TPR REPEAT-CONTAINING PROTEIN PA4667"/>
    <property type="match status" value="1"/>
</dbReference>
<evidence type="ECO:0000313" key="5">
    <source>
        <dbReference type="EMBL" id="AMW05074.1"/>
    </source>
</evidence>
<accession>A0A143BKW4</accession>
<dbReference type="InterPro" id="IPR051012">
    <property type="entry name" value="CellSynth/LPSAsmb/PSIAsmb"/>
</dbReference>
<reference evidence="5 6" key="1">
    <citation type="journal article" date="2014" name="Proc. Natl. Acad. Sci. U.S.A.">
        <title>Functional type 2 photosynthetic reaction centers found in the rare bacterial phylum Gemmatimonadetes.</title>
        <authorList>
            <person name="Zeng Y."/>
            <person name="Feng F."/>
            <person name="Medova H."/>
            <person name="Dean J."/>
            <person name="Koblizek M."/>
        </authorList>
    </citation>
    <scope>NUCLEOTIDE SEQUENCE [LARGE SCALE GENOMIC DNA]</scope>
    <source>
        <strain evidence="5 6">AP64</strain>
    </source>
</reference>
<dbReference type="OrthoDB" id="5482461at2"/>
<dbReference type="InterPro" id="IPR019734">
    <property type="entry name" value="TPR_rpt"/>
</dbReference>
<dbReference type="SUPFAM" id="SSF48452">
    <property type="entry name" value="TPR-like"/>
    <property type="match status" value="3"/>
</dbReference>
<proteinExistence type="predicted"/>
<dbReference type="Gene3D" id="1.25.40.10">
    <property type="entry name" value="Tetratricopeptide repeat domain"/>
    <property type="match status" value="3"/>
</dbReference>
<dbReference type="AlphaFoldDB" id="A0A143BKW4"/>